<organism evidence="1 2">
    <name type="scientific">Catharanthus roseus</name>
    <name type="common">Madagascar periwinkle</name>
    <name type="synonym">Vinca rosea</name>
    <dbReference type="NCBI Taxonomy" id="4058"/>
    <lineage>
        <taxon>Eukaryota</taxon>
        <taxon>Viridiplantae</taxon>
        <taxon>Streptophyta</taxon>
        <taxon>Embryophyta</taxon>
        <taxon>Tracheophyta</taxon>
        <taxon>Spermatophyta</taxon>
        <taxon>Magnoliopsida</taxon>
        <taxon>eudicotyledons</taxon>
        <taxon>Gunneridae</taxon>
        <taxon>Pentapetalae</taxon>
        <taxon>asterids</taxon>
        <taxon>lamiids</taxon>
        <taxon>Gentianales</taxon>
        <taxon>Apocynaceae</taxon>
        <taxon>Rauvolfioideae</taxon>
        <taxon>Vinceae</taxon>
        <taxon>Catharanthinae</taxon>
        <taxon>Catharanthus</taxon>
    </lineage>
</organism>
<sequence length="90" mass="10205">MVGISYHRCWGSVPSLLAAPRPTANDQKSLESIELKLRLMTRNTGMVAYMEEDFKNKFEEFKGQGKASKLFSICLIIKDYSREQVDGENG</sequence>
<protein>
    <submittedName>
        <fullName evidence="1">Uncharacterized protein</fullName>
    </submittedName>
</protein>
<evidence type="ECO:0000313" key="1">
    <source>
        <dbReference type="EMBL" id="KAI5668649.1"/>
    </source>
</evidence>
<dbReference type="Proteomes" id="UP001060085">
    <property type="component" value="Linkage Group LG04"/>
</dbReference>
<dbReference type="EMBL" id="CM044704">
    <property type="protein sequence ID" value="KAI5668649.1"/>
    <property type="molecule type" value="Genomic_DNA"/>
</dbReference>
<name>A0ACC0B7Q1_CATRO</name>
<proteinExistence type="predicted"/>
<evidence type="ECO:0000313" key="2">
    <source>
        <dbReference type="Proteomes" id="UP001060085"/>
    </source>
</evidence>
<comment type="caution">
    <text evidence="1">The sequence shown here is derived from an EMBL/GenBank/DDBJ whole genome shotgun (WGS) entry which is preliminary data.</text>
</comment>
<gene>
    <name evidence="1" type="ORF">M9H77_18502</name>
</gene>
<keyword evidence="2" id="KW-1185">Reference proteome</keyword>
<reference evidence="2" key="1">
    <citation type="journal article" date="2023" name="Nat. Plants">
        <title>Single-cell RNA sequencing provides a high-resolution roadmap for understanding the multicellular compartmentation of specialized metabolism.</title>
        <authorList>
            <person name="Sun S."/>
            <person name="Shen X."/>
            <person name="Li Y."/>
            <person name="Li Y."/>
            <person name="Wang S."/>
            <person name="Li R."/>
            <person name="Zhang H."/>
            <person name="Shen G."/>
            <person name="Guo B."/>
            <person name="Wei J."/>
            <person name="Xu J."/>
            <person name="St-Pierre B."/>
            <person name="Chen S."/>
            <person name="Sun C."/>
        </authorList>
    </citation>
    <scope>NUCLEOTIDE SEQUENCE [LARGE SCALE GENOMIC DNA]</scope>
</reference>
<accession>A0ACC0B7Q1</accession>